<feature type="transmembrane region" description="Helical" evidence="1">
    <location>
        <begin position="149"/>
        <end position="170"/>
    </location>
</feature>
<accession>A0A6C6XYF2</accession>
<reference evidence="3" key="1">
    <citation type="submission" date="2019-12" db="EMBL/GenBank/DDBJ databases">
        <authorList>
            <person name="Olsen N.S."/>
            <person name="Junco L.M.F."/>
            <person name="Kot W."/>
            <person name="Hansen L.H."/>
        </authorList>
    </citation>
    <scope>NUCLEOTIDE SEQUENCE [LARGE SCALE GENOMIC DNA]</scope>
</reference>
<dbReference type="EMBL" id="MN850606">
    <property type="protein sequence ID" value="QHR70385.1"/>
    <property type="molecule type" value="Genomic_DNA"/>
</dbReference>
<proteinExistence type="predicted"/>
<dbReference type="Proteomes" id="UP000464784">
    <property type="component" value="Segment"/>
</dbReference>
<evidence type="ECO:0000313" key="3">
    <source>
        <dbReference type="Proteomes" id="UP000464784"/>
    </source>
</evidence>
<evidence type="ECO:0000313" key="2">
    <source>
        <dbReference type="EMBL" id="QHR70385.1"/>
    </source>
</evidence>
<keyword evidence="1" id="KW-0472">Membrane</keyword>
<sequence length="172" mass="19801">MVELNDIRVGTKFRVTWADKYCGVSKGQVVAVDSIYRGVSGDFCRPRINNGYIITRRIGFDNYCVVATQGVLIELKRISDHLGRHVKAMKTPFQRARYDARRMRRLARNAIKFKKPGDDFYGMYKGLRAMLGNNNNATNPKPPFDFHSAMIAVLSMLLFLYSMRALLWFLTH</sequence>
<evidence type="ECO:0000256" key="1">
    <source>
        <dbReference type="SAM" id="Phobius"/>
    </source>
</evidence>
<protein>
    <submittedName>
        <fullName evidence="2">Uncharacterized protein</fullName>
    </submittedName>
</protein>
<keyword evidence="1" id="KW-0812">Transmembrane</keyword>
<organism evidence="2 3">
    <name type="scientific">Escherichia phage tuinn</name>
    <dbReference type="NCBI Taxonomy" id="2696454"/>
    <lineage>
        <taxon>Viruses</taxon>
        <taxon>Duplodnaviria</taxon>
        <taxon>Heunggongvirae</taxon>
        <taxon>Uroviricota</taxon>
        <taxon>Caudoviricetes</taxon>
        <taxon>Drexlerviridae</taxon>
        <taxon>Tempevirinae</taxon>
        <taxon>Warwickvirus</taxon>
        <taxon>Warwickvirus ityhuna</taxon>
        <taxon>Warwickvirus swan01</taxon>
    </lineage>
</organism>
<keyword evidence="1" id="KW-1133">Transmembrane helix</keyword>
<gene>
    <name evidence="2" type="ORF">tuinn_57</name>
</gene>
<name>A0A6C6XYF2_9CAUD</name>